<dbReference type="Gene3D" id="1.20.5.1930">
    <property type="match status" value="1"/>
</dbReference>
<dbReference type="CDD" id="cd16917">
    <property type="entry name" value="HATPase_UhpB-NarQ-NarX-like"/>
    <property type="match status" value="1"/>
</dbReference>
<sequence>MGRLVVAVLVVVVEVTWLLSYRPGVPIAVVLLYGAAVALVMAVRSRFPALGFAAAMALATVSGGSYAVVVCAAYEAGHRIVSRRGLALVGVGSLAWLGAQVPAAGPRNTIGALVAALVVLVALPFVVGRYLAQHRRLVEALDRHNRQLRWERELLAERERLRERLRIARDMHDSLGHRLGLVSVQAAALEVTALPDPQRDAVARLAGAAREAMDEMHELVGALRQPDERGEGSPGAEGIGDVVAEFAAAGSPVALRQRGEARPLPAAAGHAAYRVVEEGLTNAAKHAPKEPVEVSVEWEPDALLLRVRNALPSAPPVTGSRPGHGLTGLAERVRLAGGLLRTDRSATDFSVVAMLPTAGETAERPPEPARSPTATRMRAAALVLAAAALIMLTGPAGAFMGGS</sequence>
<evidence type="ECO:0000313" key="11">
    <source>
        <dbReference type="EMBL" id="MBC6468122.1"/>
    </source>
</evidence>
<feature type="domain" description="Signal transduction histidine kinase subgroup 3 dimerisation and phosphoacceptor" evidence="10">
    <location>
        <begin position="163"/>
        <end position="227"/>
    </location>
</feature>
<keyword evidence="12" id="KW-1185">Reference proteome</keyword>
<dbReference type="InterPro" id="IPR050482">
    <property type="entry name" value="Sensor_HK_TwoCompSys"/>
</dbReference>
<gene>
    <name evidence="11" type="ORF">HKK74_21880</name>
</gene>
<evidence type="ECO:0000256" key="5">
    <source>
        <dbReference type="ARBA" id="ARBA00022741"/>
    </source>
</evidence>
<organism evidence="11 12">
    <name type="scientific">Actinomadura alba</name>
    <dbReference type="NCBI Taxonomy" id="406431"/>
    <lineage>
        <taxon>Bacteria</taxon>
        <taxon>Bacillati</taxon>
        <taxon>Actinomycetota</taxon>
        <taxon>Actinomycetes</taxon>
        <taxon>Streptosporangiales</taxon>
        <taxon>Thermomonosporaceae</taxon>
        <taxon>Actinomadura</taxon>
    </lineage>
</organism>
<proteinExistence type="predicted"/>
<evidence type="ECO:0000256" key="8">
    <source>
        <dbReference type="ARBA" id="ARBA00023012"/>
    </source>
</evidence>
<feature type="transmembrane region" description="Helical" evidence="9">
    <location>
        <begin position="25"/>
        <end position="43"/>
    </location>
</feature>
<keyword evidence="3" id="KW-0597">Phosphoprotein</keyword>
<evidence type="ECO:0000313" key="12">
    <source>
        <dbReference type="Proteomes" id="UP000805614"/>
    </source>
</evidence>
<feature type="transmembrane region" description="Helical" evidence="9">
    <location>
        <begin position="86"/>
        <end position="104"/>
    </location>
</feature>
<evidence type="ECO:0000256" key="7">
    <source>
        <dbReference type="ARBA" id="ARBA00022840"/>
    </source>
</evidence>
<evidence type="ECO:0000256" key="6">
    <source>
        <dbReference type="ARBA" id="ARBA00022777"/>
    </source>
</evidence>
<keyword evidence="6" id="KW-0418">Kinase</keyword>
<dbReference type="SUPFAM" id="SSF55874">
    <property type="entry name" value="ATPase domain of HSP90 chaperone/DNA topoisomerase II/histidine kinase"/>
    <property type="match status" value="1"/>
</dbReference>
<dbReference type="RefSeq" id="WP_187245141.1">
    <property type="nucleotide sequence ID" value="NZ_BAAAOK010000026.1"/>
</dbReference>
<feature type="transmembrane region" description="Helical" evidence="9">
    <location>
        <begin position="49"/>
        <end position="74"/>
    </location>
</feature>
<name>A0ABR7LTG0_9ACTN</name>
<keyword evidence="7" id="KW-0067">ATP-binding</keyword>
<comment type="caution">
    <text evidence="11">The sequence shown here is derived from an EMBL/GenBank/DDBJ whole genome shotgun (WGS) entry which is preliminary data.</text>
</comment>
<evidence type="ECO:0000259" key="10">
    <source>
        <dbReference type="Pfam" id="PF07730"/>
    </source>
</evidence>
<dbReference type="PANTHER" id="PTHR24421">
    <property type="entry name" value="NITRATE/NITRITE SENSOR PROTEIN NARX-RELATED"/>
    <property type="match status" value="1"/>
</dbReference>
<dbReference type="InterPro" id="IPR036890">
    <property type="entry name" value="HATPase_C_sf"/>
</dbReference>
<evidence type="ECO:0000256" key="2">
    <source>
        <dbReference type="ARBA" id="ARBA00012438"/>
    </source>
</evidence>
<dbReference type="InterPro" id="IPR011712">
    <property type="entry name" value="Sig_transdc_His_kin_sub3_dim/P"/>
</dbReference>
<keyword evidence="5" id="KW-0547">Nucleotide-binding</keyword>
<dbReference type="PANTHER" id="PTHR24421:SF10">
    <property type="entry name" value="NITRATE_NITRITE SENSOR PROTEIN NARQ"/>
    <property type="match status" value="1"/>
</dbReference>
<accession>A0ABR7LTG0</accession>
<evidence type="ECO:0000256" key="1">
    <source>
        <dbReference type="ARBA" id="ARBA00000085"/>
    </source>
</evidence>
<keyword evidence="9" id="KW-1133">Transmembrane helix</keyword>
<feature type="transmembrane region" description="Helical" evidence="9">
    <location>
        <begin position="379"/>
        <end position="400"/>
    </location>
</feature>
<comment type="catalytic activity">
    <reaction evidence="1">
        <text>ATP + protein L-histidine = ADP + protein N-phospho-L-histidine.</text>
        <dbReference type="EC" id="2.7.13.3"/>
    </reaction>
</comment>
<dbReference type="Pfam" id="PF07730">
    <property type="entry name" value="HisKA_3"/>
    <property type="match status" value="1"/>
</dbReference>
<evidence type="ECO:0000256" key="4">
    <source>
        <dbReference type="ARBA" id="ARBA00022679"/>
    </source>
</evidence>
<evidence type="ECO:0000256" key="3">
    <source>
        <dbReference type="ARBA" id="ARBA00022553"/>
    </source>
</evidence>
<keyword evidence="9" id="KW-0812">Transmembrane</keyword>
<keyword evidence="9" id="KW-0472">Membrane</keyword>
<keyword evidence="4" id="KW-0808">Transferase</keyword>
<keyword evidence="8" id="KW-0902">Two-component regulatory system</keyword>
<dbReference type="Gene3D" id="3.30.565.10">
    <property type="entry name" value="Histidine kinase-like ATPase, C-terminal domain"/>
    <property type="match status" value="1"/>
</dbReference>
<feature type="transmembrane region" description="Helical" evidence="9">
    <location>
        <begin position="110"/>
        <end position="132"/>
    </location>
</feature>
<dbReference type="Proteomes" id="UP000805614">
    <property type="component" value="Unassembled WGS sequence"/>
</dbReference>
<protein>
    <recommendedName>
        <fullName evidence="2">histidine kinase</fullName>
        <ecNumber evidence="2">2.7.13.3</ecNumber>
    </recommendedName>
</protein>
<evidence type="ECO:0000256" key="9">
    <source>
        <dbReference type="SAM" id="Phobius"/>
    </source>
</evidence>
<dbReference type="EC" id="2.7.13.3" evidence="2"/>
<reference evidence="11 12" key="1">
    <citation type="submission" date="2020-06" db="EMBL/GenBank/DDBJ databases">
        <title>Actinomadura xiongansis sp. nov., isolated from soil of Baiyangdian.</title>
        <authorList>
            <person name="Zhang X."/>
        </authorList>
    </citation>
    <scope>NUCLEOTIDE SEQUENCE [LARGE SCALE GENOMIC DNA]</scope>
    <source>
        <strain evidence="11 12">HBUM206468</strain>
    </source>
</reference>
<dbReference type="EMBL" id="JABVEC010000017">
    <property type="protein sequence ID" value="MBC6468122.1"/>
    <property type="molecule type" value="Genomic_DNA"/>
</dbReference>